<proteinExistence type="predicted"/>
<organism evidence="1">
    <name type="scientific">marine metagenome</name>
    <dbReference type="NCBI Taxonomy" id="408172"/>
    <lineage>
        <taxon>unclassified sequences</taxon>
        <taxon>metagenomes</taxon>
        <taxon>ecological metagenomes</taxon>
    </lineage>
</organism>
<gene>
    <name evidence="1" type="ORF">METZ01_LOCUS279625</name>
</gene>
<name>A0A382KVV2_9ZZZZ</name>
<sequence length="351" mass="39565">MNGQIYNQLSIRPEIPIGKLGVGLDIYLYFNDEGMYWDSWDFSSGGSAYKTIIDKIYYLRWGQPGDNLYFMAGALPSVTLGQGILVNNYANIMEYPQVRQVGLNLQAKVAGFGIELIHSNFKSATPGILGIRGSRSILPKLSLGVSFVTDLDQLAGLPDSDGDNYPDYYDYYPDESEIWDDEAKAQDEWDGFNNFLIKQEREPLPDSEFMDWFQDSQYYNDYDPSSADSDPISGLAIDATYSLSEKMTLYSQFGLLQGEIADPEDNSKTVDLGWGLVPIGVRAKLGPVNLLAEYRMGSRRFVFNYWDRAYDVNRVSVINSGVATRESQLYLYGELNGFYAQAEMSVMNLFT</sequence>
<reference evidence="1" key="1">
    <citation type="submission" date="2018-05" db="EMBL/GenBank/DDBJ databases">
        <authorList>
            <person name="Lanie J.A."/>
            <person name="Ng W.-L."/>
            <person name="Kazmierczak K.M."/>
            <person name="Andrzejewski T.M."/>
            <person name="Davidsen T.M."/>
            <person name="Wayne K.J."/>
            <person name="Tettelin H."/>
            <person name="Glass J.I."/>
            <person name="Rusch D."/>
            <person name="Podicherti R."/>
            <person name="Tsui H.-C.T."/>
            <person name="Winkler M.E."/>
        </authorList>
    </citation>
    <scope>NUCLEOTIDE SEQUENCE</scope>
</reference>
<dbReference type="EMBL" id="UINC01082213">
    <property type="protein sequence ID" value="SVC26771.1"/>
    <property type="molecule type" value="Genomic_DNA"/>
</dbReference>
<evidence type="ECO:0000313" key="1">
    <source>
        <dbReference type="EMBL" id="SVC26771.1"/>
    </source>
</evidence>
<protein>
    <submittedName>
        <fullName evidence="1">Uncharacterized protein</fullName>
    </submittedName>
</protein>
<dbReference type="AlphaFoldDB" id="A0A382KVV2"/>
<feature type="non-terminal residue" evidence="1">
    <location>
        <position position="351"/>
    </location>
</feature>
<accession>A0A382KVV2</accession>